<keyword evidence="1" id="KW-0472">Membrane</keyword>
<keyword evidence="5" id="KW-1185">Reference proteome</keyword>
<dbReference type="SUPFAM" id="SSF74653">
    <property type="entry name" value="TolA/TonB C-terminal domain"/>
    <property type="match status" value="1"/>
</dbReference>
<keyword evidence="1" id="KW-1133">Transmembrane helix</keyword>
<dbReference type="PRINTS" id="PR01374">
    <property type="entry name" value="TONBPROTEIN"/>
</dbReference>
<evidence type="ECO:0000256" key="2">
    <source>
        <dbReference type="SAM" id="MobiDB-lite"/>
    </source>
</evidence>
<dbReference type="GO" id="GO:0015891">
    <property type="term" value="P:siderophore transport"/>
    <property type="evidence" value="ECO:0007669"/>
    <property type="project" value="InterPro"/>
</dbReference>
<proteinExistence type="inferred from homology"/>
<keyword evidence="1" id="KW-0653">Protein transport</keyword>
<keyword evidence="1" id="KW-1003">Cell membrane</keyword>
<keyword evidence="1" id="KW-0812">Transmembrane</keyword>
<reference evidence="4 5" key="1">
    <citation type="submission" date="2020-08" db="EMBL/GenBank/DDBJ databases">
        <title>Genomic Encyclopedia of Type Strains, Phase IV (KMG-IV): sequencing the most valuable type-strain genomes for metagenomic binning, comparative biology and taxonomic classification.</title>
        <authorList>
            <person name="Goeker M."/>
        </authorList>
    </citation>
    <scope>NUCLEOTIDE SEQUENCE [LARGE SCALE GENOMIC DNA]</scope>
    <source>
        <strain evidence="4 5">DSM 23240</strain>
    </source>
</reference>
<name>A0A840RX47_9BURK</name>
<dbReference type="Gene3D" id="3.30.2420.10">
    <property type="entry name" value="TonB"/>
    <property type="match status" value="1"/>
</dbReference>
<comment type="caution">
    <text evidence="4">The sequence shown here is derived from an EMBL/GenBank/DDBJ whole genome shotgun (WGS) entry which is preliminary data.</text>
</comment>
<dbReference type="InterPro" id="IPR037682">
    <property type="entry name" value="TonB_C"/>
</dbReference>
<keyword evidence="1" id="KW-0813">Transport</keyword>
<keyword evidence="1" id="KW-0735">Signal-anchor</keyword>
<protein>
    <recommendedName>
        <fullName evidence="1">Protein TonB</fullName>
    </recommendedName>
</protein>
<accession>A0A840RX47</accession>
<feature type="domain" description="TonB C-terminal" evidence="3">
    <location>
        <begin position="152"/>
        <end position="238"/>
    </location>
</feature>
<evidence type="ECO:0000259" key="3">
    <source>
        <dbReference type="PROSITE" id="PS52015"/>
    </source>
</evidence>
<feature type="region of interest" description="Disordered" evidence="2">
    <location>
        <begin position="1"/>
        <end position="20"/>
    </location>
</feature>
<dbReference type="GO" id="GO:0031992">
    <property type="term" value="F:energy transducer activity"/>
    <property type="evidence" value="ECO:0007669"/>
    <property type="project" value="InterPro"/>
</dbReference>
<evidence type="ECO:0000313" key="4">
    <source>
        <dbReference type="EMBL" id="MBB5201030.1"/>
    </source>
</evidence>
<dbReference type="Pfam" id="PF03544">
    <property type="entry name" value="TonB_C"/>
    <property type="match status" value="1"/>
</dbReference>
<organism evidence="4 5">
    <name type="scientific">Glaciimonas immobilis</name>
    <dbReference type="NCBI Taxonomy" id="728004"/>
    <lineage>
        <taxon>Bacteria</taxon>
        <taxon>Pseudomonadati</taxon>
        <taxon>Pseudomonadota</taxon>
        <taxon>Betaproteobacteria</taxon>
        <taxon>Burkholderiales</taxon>
        <taxon>Oxalobacteraceae</taxon>
        <taxon>Glaciimonas</taxon>
    </lineage>
</organism>
<evidence type="ECO:0000256" key="1">
    <source>
        <dbReference type="RuleBase" id="RU362123"/>
    </source>
</evidence>
<dbReference type="GO" id="GO:0030288">
    <property type="term" value="C:outer membrane-bounded periplasmic space"/>
    <property type="evidence" value="ECO:0007669"/>
    <property type="project" value="InterPro"/>
</dbReference>
<dbReference type="AlphaFoldDB" id="A0A840RX47"/>
<dbReference type="GO" id="GO:0015031">
    <property type="term" value="P:protein transport"/>
    <property type="evidence" value="ECO:0007669"/>
    <property type="project" value="UniProtKB-UniRule"/>
</dbReference>
<comment type="function">
    <text evidence="1">Interacts with outer membrane receptor proteins that carry out high-affinity binding and energy dependent uptake into the periplasmic space of specific substrates. It could act to transduce energy from the cytoplasmic membrane to specific energy-requiring processes in the outer membrane, resulting in the release into the periplasm of ligands bound by these outer membrane proteins.</text>
</comment>
<dbReference type="PROSITE" id="PS52015">
    <property type="entry name" value="TONB_CTD"/>
    <property type="match status" value="1"/>
</dbReference>
<evidence type="ECO:0000313" key="5">
    <source>
        <dbReference type="Proteomes" id="UP000571084"/>
    </source>
</evidence>
<keyword evidence="1" id="KW-0997">Cell inner membrane</keyword>
<gene>
    <name evidence="4" type="ORF">HNR39_002879</name>
</gene>
<dbReference type="GO" id="GO:0055085">
    <property type="term" value="P:transmembrane transport"/>
    <property type="evidence" value="ECO:0007669"/>
    <property type="project" value="InterPro"/>
</dbReference>
<comment type="subcellular location">
    <subcellularLocation>
        <location evidence="1">Cell inner membrane</location>
        <topology evidence="1">Single-pass membrane protein</topology>
        <orientation evidence="1">Periplasmic side</orientation>
    </subcellularLocation>
</comment>
<dbReference type="InterPro" id="IPR003538">
    <property type="entry name" value="TonB"/>
</dbReference>
<sequence>MNASVLSPGAGALWSPGASRSGEHRTMAIAIVIGIMIEVILLVGAATLHFSNAAIPPAPTPTRIVMHAELVKIDTPLPPPPPMPEIKKIVKHQSIVPRPTAQQSPQKSLPVEAPMMPVAAVPAPSAPAVATTTNNVTPQAAAPAPARVNSGPVAIGLVCPVQSKPEMPKRAEAEGISGSVIARATISAGKVVHVEIVRSRPPGVFDEVVRRAMSQYQCDSNAAGTVVAEQSFNFTLSD</sequence>
<dbReference type="RefSeq" id="WP_168056826.1">
    <property type="nucleotide sequence ID" value="NZ_JAAOZT010000012.1"/>
</dbReference>
<dbReference type="EMBL" id="JACHHQ010000006">
    <property type="protein sequence ID" value="MBB5201030.1"/>
    <property type="molecule type" value="Genomic_DNA"/>
</dbReference>
<dbReference type="Proteomes" id="UP000571084">
    <property type="component" value="Unassembled WGS sequence"/>
</dbReference>
<feature type="transmembrane region" description="Helical" evidence="1">
    <location>
        <begin position="28"/>
        <end position="50"/>
    </location>
</feature>
<comment type="similarity">
    <text evidence="1">Belongs to the TonB family.</text>
</comment>
<dbReference type="GO" id="GO:0005886">
    <property type="term" value="C:plasma membrane"/>
    <property type="evidence" value="ECO:0007669"/>
    <property type="project" value="UniProtKB-SubCell"/>
</dbReference>